<keyword evidence="1" id="KW-0812">Transmembrane</keyword>
<evidence type="ECO:0000313" key="3">
    <source>
        <dbReference type="Proteomes" id="UP000283210"/>
    </source>
</evidence>
<feature type="transmembrane region" description="Helical" evidence="1">
    <location>
        <begin position="80"/>
        <end position="102"/>
    </location>
</feature>
<evidence type="ECO:0000256" key="1">
    <source>
        <dbReference type="SAM" id="Phobius"/>
    </source>
</evidence>
<keyword evidence="3" id="KW-1185">Reference proteome</keyword>
<reference evidence="2 3" key="1">
    <citation type="submission" date="2018-11" db="EMBL/GenBank/DDBJ databases">
        <authorList>
            <person name="Lopez-Roques C."/>
            <person name="Donnadieu C."/>
            <person name="Bouchez O."/>
            <person name="Klopp C."/>
            <person name="Cabau C."/>
            <person name="Zahm M."/>
        </authorList>
    </citation>
    <scope>NUCLEOTIDE SEQUENCE [LARGE SCALE GENOMIC DNA]</scope>
    <source>
        <strain evidence="2">RS831</strain>
        <tissue evidence="2">Whole body</tissue>
    </source>
</reference>
<dbReference type="EMBL" id="CM012458">
    <property type="protein sequence ID" value="RVE57285.1"/>
    <property type="molecule type" value="Genomic_DNA"/>
</dbReference>
<sequence>MTAGLCIVNAVFGQKEKKIYTHTHAHTPGPEEQDFFFPTSIQSIQHHPTSLPQAWMFFLSPEIKTFASEKKRTISCDVTLSLLLLLLFKLRLFLFFICGPFWKWKEGALCSQQLEEKKGGEQKKKKRDYCHKDYPPPTLFFLTSL</sequence>
<gene>
    <name evidence="2" type="ORF">OJAV_G00214690</name>
</gene>
<keyword evidence="1" id="KW-0472">Membrane</keyword>
<dbReference type="Proteomes" id="UP000283210">
    <property type="component" value="Chromosome 22"/>
</dbReference>
<name>A0A437C3P0_ORYJA</name>
<dbReference type="AlphaFoldDB" id="A0A437C3P0"/>
<reference evidence="2 3" key="2">
    <citation type="submission" date="2019-01" db="EMBL/GenBank/DDBJ databases">
        <title>A chromosome length genome reference of the Java medaka (oryzias javanicus).</title>
        <authorList>
            <person name="Herpin A."/>
            <person name="Takehana Y."/>
            <person name="Naruse K."/>
            <person name="Ansai S."/>
            <person name="Kawaguchi M."/>
        </authorList>
    </citation>
    <scope>NUCLEOTIDE SEQUENCE [LARGE SCALE GENOMIC DNA]</scope>
    <source>
        <strain evidence="2">RS831</strain>
        <tissue evidence="2">Whole body</tissue>
    </source>
</reference>
<evidence type="ECO:0000313" key="2">
    <source>
        <dbReference type="EMBL" id="RVE57285.1"/>
    </source>
</evidence>
<keyword evidence="1" id="KW-1133">Transmembrane helix</keyword>
<organism evidence="2 3">
    <name type="scientific">Oryzias javanicus</name>
    <name type="common">Javanese ricefish</name>
    <name type="synonym">Aplocheilus javanicus</name>
    <dbReference type="NCBI Taxonomy" id="123683"/>
    <lineage>
        <taxon>Eukaryota</taxon>
        <taxon>Metazoa</taxon>
        <taxon>Chordata</taxon>
        <taxon>Craniata</taxon>
        <taxon>Vertebrata</taxon>
        <taxon>Euteleostomi</taxon>
        <taxon>Actinopterygii</taxon>
        <taxon>Neopterygii</taxon>
        <taxon>Teleostei</taxon>
        <taxon>Neoteleostei</taxon>
        <taxon>Acanthomorphata</taxon>
        <taxon>Ovalentaria</taxon>
        <taxon>Atherinomorphae</taxon>
        <taxon>Beloniformes</taxon>
        <taxon>Adrianichthyidae</taxon>
        <taxon>Oryziinae</taxon>
        <taxon>Oryzias</taxon>
    </lineage>
</organism>
<proteinExistence type="predicted"/>
<accession>A0A437C3P0</accession>
<protein>
    <submittedName>
        <fullName evidence="2">Uncharacterized protein</fullName>
    </submittedName>
</protein>